<dbReference type="InterPro" id="IPR000835">
    <property type="entry name" value="HTH_MarR-typ"/>
</dbReference>
<dbReference type="PANTHER" id="PTHR33164">
    <property type="entry name" value="TRANSCRIPTIONAL REGULATOR, MARR FAMILY"/>
    <property type="match status" value="1"/>
</dbReference>
<feature type="domain" description="HTH marR-type" evidence="5">
    <location>
        <begin position="39"/>
        <end position="171"/>
    </location>
</feature>
<protein>
    <submittedName>
        <fullName evidence="6">MarR family winged helix-turn-helix transcriptional regulator</fullName>
    </submittedName>
</protein>
<dbReference type="PROSITE" id="PS50995">
    <property type="entry name" value="HTH_MARR_2"/>
    <property type="match status" value="1"/>
</dbReference>
<dbReference type="InterPro" id="IPR036390">
    <property type="entry name" value="WH_DNA-bd_sf"/>
</dbReference>
<keyword evidence="7" id="KW-1185">Reference proteome</keyword>
<dbReference type="Pfam" id="PF12802">
    <property type="entry name" value="MarR_2"/>
    <property type="match status" value="1"/>
</dbReference>
<feature type="compositionally biased region" description="Low complexity" evidence="4">
    <location>
        <begin position="1"/>
        <end position="12"/>
    </location>
</feature>
<evidence type="ECO:0000256" key="1">
    <source>
        <dbReference type="ARBA" id="ARBA00023015"/>
    </source>
</evidence>
<dbReference type="Gene3D" id="1.10.10.10">
    <property type="entry name" value="Winged helix-like DNA-binding domain superfamily/Winged helix DNA-binding domain"/>
    <property type="match status" value="1"/>
</dbReference>
<gene>
    <name evidence="6" type="ORF">ACFPC0_13860</name>
</gene>
<feature type="region of interest" description="Disordered" evidence="4">
    <location>
        <begin position="1"/>
        <end position="37"/>
    </location>
</feature>
<evidence type="ECO:0000256" key="4">
    <source>
        <dbReference type="SAM" id="MobiDB-lite"/>
    </source>
</evidence>
<dbReference type="SUPFAM" id="SSF46785">
    <property type="entry name" value="Winged helix' DNA-binding domain"/>
    <property type="match status" value="1"/>
</dbReference>
<accession>A0ABV8TE51</accession>
<organism evidence="6 7">
    <name type="scientific">Streptomyces andamanensis</name>
    <dbReference type="NCBI Taxonomy" id="1565035"/>
    <lineage>
        <taxon>Bacteria</taxon>
        <taxon>Bacillati</taxon>
        <taxon>Actinomycetota</taxon>
        <taxon>Actinomycetes</taxon>
        <taxon>Kitasatosporales</taxon>
        <taxon>Streptomycetaceae</taxon>
        <taxon>Streptomyces</taxon>
    </lineage>
</organism>
<dbReference type="InterPro" id="IPR039422">
    <property type="entry name" value="MarR/SlyA-like"/>
</dbReference>
<dbReference type="InterPro" id="IPR036388">
    <property type="entry name" value="WH-like_DNA-bd_sf"/>
</dbReference>
<evidence type="ECO:0000313" key="6">
    <source>
        <dbReference type="EMBL" id="MFC4328888.1"/>
    </source>
</evidence>
<dbReference type="InterPro" id="IPR023187">
    <property type="entry name" value="Tscrpt_reg_MarR-type_CS"/>
</dbReference>
<proteinExistence type="predicted"/>
<dbReference type="RefSeq" id="WP_381739230.1">
    <property type="nucleotide sequence ID" value="NZ_JBHSDP010000014.1"/>
</dbReference>
<name>A0ABV8TE51_9ACTN</name>
<dbReference type="EMBL" id="JBHSDP010000014">
    <property type="protein sequence ID" value="MFC4328888.1"/>
    <property type="molecule type" value="Genomic_DNA"/>
</dbReference>
<dbReference type="PRINTS" id="PR00598">
    <property type="entry name" value="HTHMARR"/>
</dbReference>
<evidence type="ECO:0000313" key="7">
    <source>
        <dbReference type="Proteomes" id="UP001595824"/>
    </source>
</evidence>
<keyword evidence="2" id="KW-0238">DNA-binding</keyword>
<dbReference type="PROSITE" id="PS01117">
    <property type="entry name" value="HTH_MARR_1"/>
    <property type="match status" value="1"/>
</dbReference>
<evidence type="ECO:0000256" key="3">
    <source>
        <dbReference type="ARBA" id="ARBA00023163"/>
    </source>
</evidence>
<keyword evidence="1" id="KW-0805">Transcription regulation</keyword>
<keyword evidence="3" id="KW-0804">Transcription</keyword>
<evidence type="ECO:0000256" key="2">
    <source>
        <dbReference type="ARBA" id="ARBA00023125"/>
    </source>
</evidence>
<comment type="caution">
    <text evidence="6">The sequence shown here is derived from an EMBL/GenBank/DDBJ whole genome shotgun (WGS) entry which is preliminary data.</text>
</comment>
<evidence type="ECO:0000259" key="5">
    <source>
        <dbReference type="PROSITE" id="PS50995"/>
    </source>
</evidence>
<dbReference type="Proteomes" id="UP001595824">
    <property type="component" value="Unassembled WGS sequence"/>
</dbReference>
<dbReference type="PANTHER" id="PTHR33164:SF64">
    <property type="entry name" value="TRANSCRIPTIONAL REGULATOR SLYA"/>
    <property type="match status" value="1"/>
</dbReference>
<dbReference type="SMART" id="SM00347">
    <property type="entry name" value="HTH_MARR"/>
    <property type="match status" value="1"/>
</dbReference>
<reference evidence="7" key="1">
    <citation type="journal article" date="2019" name="Int. J. Syst. Evol. Microbiol.">
        <title>The Global Catalogue of Microorganisms (GCM) 10K type strain sequencing project: providing services to taxonomists for standard genome sequencing and annotation.</title>
        <authorList>
            <consortium name="The Broad Institute Genomics Platform"/>
            <consortium name="The Broad Institute Genome Sequencing Center for Infectious Disease"/>
            <person name="Wu L."/>
            <person name="Ma J."/>
        </authorList>
    </citation>
    <scope>NUCLEOTIDE SEQUENCE [LARGE SCALE GENOMIC DNA]</scope>
    <source>
        <strain evidence="7">PCU 347</strain>
    </source>
</reference>
<sequence>MGSVRPDPVADTAPPPAPAVASAPGRTAPPGSVAARTGGPPLVEILTLAQRRLVQGLAAVLGEERCTVDQWRVLRALADDAGRPMGELSQGLLIPHASLTRLVDALADDGWVYRRQSDTDRRSIRVHLSRRGRDRLTRLDALAAAHESALRAAAGGDGAGGLGALVAHLAADPGACA</sequence>